<proteinExistence type="predicted"/>
<dbReference type="EMBL" id="CADCXU010030643">
    <property type="protein sequence ID" value="CAB0017016.1"/>
    <property type="molecule type" value="Genomic_DNA"/>
</dbReference>
<dbReference type="Proteomes" id="UP000479000">
    <property type="component" value="Unassembled WGS sequence"/>
</dbReference>
<sequence>MRSSAEARMQRPADKRSQNSDTKPGRHAVSWLLRQIDLQMCLEVLTELESCSAEAESKNNRSIVAPPNADQELTDDVLFKMLIMSIMCVQKLQAETKLTDDTGLNGFKNKIDFDPNMPWDYPVIARDRKFQFFMKLNTGGCIFQSLKTYCRLVGILKIGRTMCSKPNSQICYDDSKQWFALSNVSAPVAGGDVVKQAVLTSRDSKGNSSSKREADPAQVEKLMHNMGELWLKSEVSVLEDKARKRVVEDMLPPYVVPDAEAFLNYSSQLKQIISVKKFVVLIPSVGK</sequence>
<evidence type="ECO:0000313" key="2">
    <source>
        <dbReference type="EMBL" id="CAB0017016.1"/>
    </source>
</evidence>
<gene>
    <name evidence="2" type="ORF">NTEN_LOCUS21131</name>
</gene>
<feature type="region of interest" description="Disordered" evidence="1">
    <location>
        <begin position="1"/>
        <end position="25"/>
    </location>
</feature>
<evidence type="ECO:0000313" key="3">
    <source>
        <dbReference type="Proteomes" id="UP000479000"/>
    </source>
</evidence>
<evidence type="ECO:0000256" key="1">
    <source>
        <dbReference type="SAM" id="MobiDB-lite"/>
    </source>
</evidence>
<dbReference type="OrthoDB" id="5920073at2759"/>
<protein>
    <submittedName>
        <fullName evidence="2">Uncharacterized protein</fullName>
    </submittedName>
</protein>
<accession>A0A6H5HG86</accession>
<feature type="compositionally biased region" description="Basic and acidic residues" evidence="1">
    <location>
        <begin position="8"/>
        <end position="18"/>
    </location>
</feature>
<dbReference type="AlphaFoldDB" id="A0A6H5HG86"/>
<name>A0A6H5HG86_9HEMI</name>
<reference evidence="2 3" key="1">
    <citation type="submission" date="2020-02" db="EMBL/GenBank/DDBJ databases">
        <authorList>
            <person name="Ferguson B K."/>
        </authorList>
    </citation>
    <scope>NUCLEOTIDE SEQUENCE [LARGE SCALE GENOMIC DNA]</scope>
</reference>
<keyword evidence="3" id="KW-1185">Reference proteome</keyword>
<organism evidence="2 3">
    <name type="scientific">Nesidiocoris tenuis</name>
    <dbReference type="NCBI Taxonomy" id="355587"/>
    <lineage>
        <taxon>Eukaryota</taxon>
        <taxon>Metazoa</taxon>
        <taxon>Ecdysozoa</taxon>
        <taxon>Arthropoda</taxon>
        <taxon>Hexapoda</taxon>
        <taxon>Insecta</taxon>
        <taxon>Pterygota</taxon>
        <taxon>Neoptera</taxon>
        <taxon>Paraneoptera</taxon>
        <taxon>Hemiptera</taxon>
        <taxon>Heteroptera</taxon>
        <taxon>Panheteroptera</taxon>
        <taxon>Cimicomorpha</taxon>
        <taxon>Miridae</taxon>
        <taxon>Dicyphina</taxon>
        <taxon>Nesidiocoris</taxon>
    </lineage>
</organism>